<dbReference type="Pfam" id="PF13650">
    <property type="entry name" value="Asp_protease_2"/>
    <property type="match status" value="1"/>
</dbReference>
<dbReference type="HOGENOM" id="CLU_2008099_0_0_1"/>
<protein>
    <submittedName>
        <fullName evidence="1">Uncharacterized protein</fullName>
    </submittedName>
</protein>
<proteinExistence type="predicted"/>
<gene>
    <name evidence="1" type="ORF">TCM_033579</name>
</gene>
<dbReference type="CDD" id="cd00303">
    <property type="entry name" value="retropepsin_like"/>
    <property type="match status" value="1"/>
</dbReference>
<dbReference type="AlphaFoldDB" id="A0A061FC37"/>
<reference evidence="1 2" key="1">
    <citation type="journal article" date="2013" name="Genome Biol.">
        <title>The genome sequence of the most widely cultivated cacao type and its use to identify candidate genes regulating pod color.</title>
        <authorList>
            <person name="Motamayor J.C."/>
            <person name="Mockaitis K."/>
            <person name="Schmutz J."/>
            <person name="Haiminen N."/>
            <person name="Iii D.L."/>
            <person name="Cornejo O."/>
            <person name="Findley S.D."/>
            <person name="Zheng P."/>
            <person name="Utro F."/>
            <person name="Royaert S."/>
            <person name="Saski C."/>
            <person name="Jenkins J."/>
            <person name="Podicheti R."/>
            <person name="Zhao M."/>
            <person name="Scheffler B.E."/>
            <person name="Stack J.C."/>
            <person name="Feltus F.A."/>
            <person name="Mustiga G.M."/>
            <person name="Amores F."/>
            <person name="Phillips W."/>
            <person name="Marelli J.P."/>
            <person name="May G.D."/>
            <person name="Shapiro H."/>
            <person name="Ma J."/>
            <person name="Bustamante C.D."/>
            <person name="Schnell R.J."/>
            <person name="Main D."/>
            <person name="Gilbert D."/>
            <person name="Parida L."/>
            <person name="Kuhn D.N."/>
        </authorList>
    </citation>
    <scope>NUCLEOTIDE SEQUENCE [LARGE SCALE GENOMIC DNA]</scope>
    <source>
        <strain evidence="2">cv. Matina 1-6</strain>
    </source>
</reference>
<organism evidence="1 2">
    <name type="scientific">Theobroma cacao</name>
    <name type="common">Cacao</name>
    <name type="synonym">Cocoa</name>
    <dbReference type="NCBI Taxonomy" id="3641"/>
    <lineage>
        <taxon>Eukaryota</taxon>
        <taxon>Viridiplantae</taxon>
        <taxon>Streptophyta</taxon>
        <taxon>Embryophyta</taxon>
        <taxon>Tracheophyta</taxon>
        <taxon>Spermatophyta</taxon>
        <taxon>Magnoliopsida</taxon>
        <taxon>eudicotyledons</taxon>
        <taxon>Gunneridae</taxon>
        <taxon>Pentapetalae</taxon>
        <taxon>rosids</taxon>
        <taxon>malvids</taxon>
        <taxon>Malvales</taxon>
        <taxon>Malvaceae</taxon>
        <taxon>Byttnerioideae</taxon>
        <taxon>Theobroma</taxon>
    </lineage>
</organism>
<dbReference type="InParanoid" id="A0A061FC37"/>
<dbReference type="Gramene" id="EOY14267">
    <property type="protein sequence ID" value="EOY14267"/>
    <property type="gene ID" value="TCM_033579"/>
</dbReference>
<dbReference type="InterPro" id="IPR021109">
    <property type="entry name" value="Peptidase_aspartic_dom_sf"/>
</dbReference>
<accession>A0A061FC37</accession>
<keyword evidence="2" id="KW-1185">Reference proteome</keyword>
<name>A0A061FC37_THECC</name>
<dbReference type="Proteomes" id="UP000026915">
    <property type="component" value="Chromosome 7"/>
</dbReference>
<dbReference type="Gene3D" id="2.40.70.10">
    <property type="entry name" value="Acid Proteases"/>
    <property type="match status" value="1"/>
</dbReference>
<evidence type="ECO:0000313" key="1">
    <source>
        <dbReference type="EMBL" id="EOY14267.1"/>
    </source>
</evidence>
<dbReference type="EMBL" id="CM001885">
    <property type="protein sequence ID" value="EOY14267.1"/>
    <property type="molecule type" value="Genomic_DNA"/>
</dbReference>
<evidence type="ECO:0000313" key="2">
    <source>
        <dbReference type="Proteomes" id="UP000026915"/>
    </source>
</evidence>
<sequence length="124" mass="13534">MFADITVEGKKLTALVDIGASDLFASVETTKMLRLDTKAKASHMKVVDSKEVPTLGIAINMDVRLGEWVGKKSIEVIPVDDYDFVISLDILDHINATVASFSNYIVILDPRGQCVVLVSTSHNL</sequence>